<dbReference type="InterPro" id="IPR050832">
    <property type="entry name" value="Bact_Acetyltransf"/>
</dbReference>
<evidence type="ECO:0000259" key="3">
    <source>
        <dbReference type="PROSITE" id="PS51186"/>
    </source>
</evidence>
<evidence type="ECO:0000313" key="5">
    <source>
        <dbReference type="Proteomes" id="UP001595791"/>
    </source>
</evidence>
<evidence type="ECO:0000313" key="4">
    <source>
        <dbReference type="EMBL" id="MFC4160183.1"/>
    </source>
</evidence>
<accession>A0ABV8MPR0</accession>
<dbReference type="RefSeq" id="WP_378164724.1">
    <property type="nucleotide sequence ID" value="NZ_JBHSBU010000001.1"/>
</dbReference>
<evidence type="ECO:0000256" key="2">
    <source>
        <dbReference type="ARBA" id="ARBA00023315"/>
    </source>
</evidence>
<sequence length="152" mass="16527">MYRIEPVGPHHAPGLRLALDRVVRAPHQPRLAEVTARIAESIARDEVRWVATVAHEVVGWCDIVVGAEASGQLEIAVLSDYRGRGIGRALLEKALARAWQHGIAEVVWSVAPTDQAGLALAQQLGFRAHEAAGPAYRDSQSVRVLSLLRPTH</sequence>
<dbReference type="PANTHER" id="PTHR43877">
    <property type="entry name" value="AMINOALKYLPHOSPHONATE N-ACETYLTRANSFERASE-RELATED-RELATED"/>
    <property type="match status" value="1"/>
</dbReference>
<dbReference type="CDD" id="cd04301">
    <property type="entry name" value="NAT_SF"/>
    <property type="match status" value="1"/>
</dbReference>
<proteinExistence type="predicted"/>
<keyword evidence="2 4" id="KW-0012">Acyltransferase</keyword>
<comment type="caution">
    <text evidence="4">The sequence shown here is derived from an EMBL/GenBank/DDBJ whole genome shotgun (WGS) entry which is preliminary data.</text>
</comment>
<dbReference type="Proteomes" id="UP001595791">
    <property type="component" value="Unassembled WGS sequence"/>
</dbReference>
<dbReference type="Gene3D" id="3.40.630.30">
    <property type="match status" value="1"/>
</dbReference>
<dbReference type="GO" id="GO:0016746">
    <property type="term" value="F:acyltransferase activity"/>
    <property type="evidence" value="ECO:0007669"/>
    <property type="project" value="UniProtKB-KW"/>
</dbReference>
<keyword evidence="1 4" id="KW-0808">Transferase</keyword>
<dbReference type="EMBL" id="JBHSBU010000001">
    <property type="protein sequence ID" value="MFC4160183.1"/>
    <property type="molecule type" value="Genomic_DNA"/>
</dbReference>
<dbReference type="InterPro" id="IPR000182">
    <property type="entry name" value="GNAT_dom"/>
</dbReference>
<dbReference type="Pfam" id="PF00583">
    <property type="entry name" value="Acetyltransf_1"/>
    <property type="match status" value="1"/>
</dbReference>
<dbReference type="PANTHER" id="PTHR43877:SF1">
    <property type="entry name" value="ACETYLTRANSFERASE"/>
    <property type="match status" value="1"/>
</dbReference>
<gene>
    <name evidence="4" type="ORF">ACFOW7_12565</name>
</gene>
<protein>
    <submittedName>
        <fullName evidence="4">GNAT family N-acetyltransferase</fullName>
        <ecNumber evidence="4">2.3.-.-</ecNumber>
    </submittedName>
</protein>
<dbReference type="EC" id="2.3.-.-" evidence="4"/>
<dbReference type="PROSITE" id="PS51186">
    <property type="entry name" value="GNAT"/>
    <property type="match status" value="1"/>
</dbReference>
<organism evidence="4 5">
    <name type="scientific">Chitinimonas lacunae</name>
    <dbReference type="NCBI Taxonomy" id="1963018"/>
    <lineage>
        <taxon>Bacteria</taxon>
        <taxon>Pseudomonadati</taxon>
        <taxon>Pseudomonadota</taxon>
        <taxon>Betaproteobacteria</taxon>
        <taxon>Neisseriales</taxon>
        <taxon>Chitinibacteraceae</taxon>
        <taxon>Chitinimonas</taxon>
    </lineage>
</organism>
<keyword evidence="5" id="KW-1185">Reference proteome</keyword>
<dbReference type="SUPFAM" id="SSF55729">
    <property type="entry name" value="Acyl-CoA N-acyltransferases (Nat)"/>
    <property type="match status" value="1"/>
</dbReference>
<reference evidence="5" key="1">
    <citation type="journal article" date="2019" name="Int. J. Syst. Evol. Microbiol.">
        <title>The Global Catalogue of Microorganisms (GCM) 10K type strain sequencing project: providing services to taxonomists for standard genome sequencing and annotation.</title>
        <authorList>
            <consortium name="The Broad Institute Genomics Platform"/>
            <consortium name="The Broad Institute Genome Sequencing Center for Infectious Disease"/>
            <person name="Wu L."/>
            <person name="Ma J."/>
        </authorList>
    </citation>
    <scope>NUCLEOTIDE SEQUENCE [LARGE SCALE GENOMIC DNA]</scope>
    <source>
        <strain evidence="5">LMG 29894</strain>
    </source>
</reference>
<feature type="domain" description="N-acetyltransferase" evidence="3">
    <location>
        <begin position="2"/>
        <end position="150"/>
    </location>
</feature>
<dbReference type="InterPro" id="IPR016181">
    <property type="entry name" value="Acyl_CoA_acyltransferase"/>
</dbReference>
<name>A0ABV8MPR0_9NEIS</name>
<evidence type="ECO:0000256" key="1">
    <source>
        <dbReference type="ARBA" id="ARBA00022679"/>
    </source>
</evidence>